<protein>
    <submittedName>
        <fullName evidence="1">Uncharacterized protein</fullName>
    </submittedName>
</protein>
<reference evidence="2" key="1">
    <citation type="submission" date="2024-04" db="EMBL/GenBank/DDBJ databases">
        <title>Salinicola lusitanus LLJ914,a marine bacterium isolated from the Okinawa Trough.</title>
        <authorList>
            <person name="Li J."/>
        </authorList>
    </citation>
    <scope>NUCLEOTIDE SEQUENCE [LARGE SCALE GENOMIC DNA]</scope>
</reference>
<dbReference type="AlphaFoldDB" id="A0AAW0NXQ8"/>
<name>A0AAW0NXQ8_9GOBI</name>
<proteinExistence type="predicted"/>
<sequence length="95" mass="10573">MDEEMSYRYDKSQVFPSEPPGAPYCHILHSTKPSRHNKAINVQQRIPDASSGKPTTSKCRRLTCSRGSSLRVWNSGSLRSCYPVESLGLKVNCAS</sequence>
<accession>A0AAW0NXQ8</accession>
<organism evidence="1 2">
    <name type="scientific">Mugilogobius chulae</name>
    <name type="common">yellowstripe goby</name>
    <dbReference type="NCBI Taxonomy" id="88201"/>
    <lineage>
        <taxon>Eukaryota</taxon>
        <taxon>Metazoa</taxon>
        <taxon>Chordata</taxon>
        <taxon>Craniata</taxon>
        <taxon>Vertebrata</taxon>
        <taxon>Euteleostomi</taxon>
        <taxon>Actinopterygii</taxon>
        <taxon>Neopterygii</taxon>
        <taxon>Teleostei</taxon>
        <taxon>Neoteleostei</taxon>
        <taxon>Acanthomorphata</taxon>
        <taxon>Gobiaria</taxon>
        <taxon>Gobiiformes</taxon>
        <taxon>Gobioidei</taxon>
        <taxon>Gobiidae</taxon>
        <taxon>Gobionellinae</taxon>
        <taxon>Mugilogobius</taxon>
    </lineage>
</organism>
<evidence type="ECO:0000313" key="1">
    <source>
        <dbReference type="EMBL" id="KAK7912456.1"/>
    </source>
</evidence>
<comment type="caution">
    <text evidence="1">The sequence shown here is derived from an EMBL/GenBank/DDBJ whole genome shotgun (WGS) entry which is preliminary data.</text>
</comment>
<gene>
    <name evidence="1" type="ORF">WMY93_012667</name>
</gene>
<keyword evidence="2" id="KW-1185">Reference proteome</keyword>
<dbReference type="Proteomes" id="UP001460270">
    <property type="component" value="Unassembled WGS sequence"/>
</dbReference>
<evidence type="ECO:0000313" key="2">
    <source>
        <dbReference type="Proteomes" id="UP001460270"/>
    </source>
</evidence>
<dbReference type="EMBL" id="JBBPFD010000009">
    <property type="protein sequence ID" value="KAK7912456.1"/>
    <property type="molecule type" value="Genomic_DNA"/>
</dbReference>